<dbReference type="RefSeq" id="WP_069919877.1">
    <property type="nucleotide sequence ID" value="NZ_MEHK01000001.1"/>
</dbReference>
<proteinExistence type="predicted"/>
<keyword evidence="2" id="KW-0812">Transmembrane</keyword>
<feature type="transmembrane region" description="Helical" evidence="2">
    <location>
        <begin position="160"/>
        <end position="184"/>
    </location>
</feature>
<feature type="transmembrane region" description="Helical" evidence="2">
    <location>
        <begin position="37"/>
        <end position="57"/>
    </location>
</feature>
<feature type="transmembrane region" description="Helical" evidence="2">
    <location>
        <begin position="87"/>
        <end position="105"/>
    </location>
</feature>
<dbReference type="OrthoDB" id="4350296at2"/>
<sequence length="206" mass="21213">MTEAVTPPSPYDPPSLPPEKPEAAAVAVTPEDVRDGAAVALAVGVAGVLLGLLWAWLAPRVQYVSNGESVFLRNTESEARIGSDGTFFLLSAGLGVVSAVGTFLWRRAGGVPLVIGLAVGSLFAAVVGWRFGLWLGPSRDLAAAAAEAGKGVPFDAPLELLAHGALLVWPMAAVLVHLALTALWSPRDPDPGPPPGWTGHPPQPLS</sequence>
<organism evidence="3 4">
    <name type="scientific">Streptomyces subrutilus</name>
    <dbReference type="NCBI Taxonomy" id="36818"/>
    <lineage>
        <taxon>Bacteria</taxon>
        <taxon>Bacillati</taxon>
        <taxon>Actinomycetota</taxon>
        <taxon>Actinomycetes</taxon>
        <taxon>Kitasatosporales</taxon>
        <taxon>Streptomycetaceae</taxon>
        <taxon>Streptomyces</taxon>
    </lineage>
</organism>
<comment type="caution">
    <text evidence="3">The sequence shown here is derived from an EMBL/GenBank/DDBJ whole genome shotgun (WGS) entry which is preliminary data.</text>
</comment>
<protein>
    <recommendedName>
        <fullName evidence="5">DUF2567 domain-containing protein</fullName>
    </recommendedName>
</protein>
<keyword evidence="4" id="KW-1185">Reference proteome</keyword>
<evidence type="ECO:0000313" key="3">
    <source>
        <dbReference type="EMBL" id="OEJ31584.1"/>
    </source>
</evidence>
<dbReference type="AlphaFoldDB" id="A0A1E5PPV5"/>
<feature type="compositionally biased region" description="Pro residues" evidence="1">
    <location>
        <begin position="7"/>
        <end position="18"/>
    </location>
</feature>
<keyword evidence="2" id="KW-1133">Transmembrane helix</keyword>
<dbReference type="Proteomes" id="UP000095705">
    <property type="component" value="Unassembled WGS sequence"/>
</dbReference>
<name>A0A1E5PPV5_9ACTN</name>
<evidence type="ECO:0000313" key="4">
    <source>
        <dbReference type="Proteomes" id="UP000095705"/>
    </source>
</evidence>
<gene>
    <name evidence="3" type="ORF">BGK67_09735</name>
</gene>
<evidence type="ECO:0000256" key="1">
    <source>
        <dbReference type="SAM" id="MobiDB-lite"/>
    </source>
</evidence>
<reference evidence="3 4" key="1">
    <citation type="submission" date="2016-08" db="EMBL/GenBank/DDBJ databases">
        <title>The complete genome of Streptomyces subrutilus 10-1-1.</title>
        <authorList>
            <person name="Chen X."/>
        </authorList>
    </citation>
    <scope>NUCLEOTIDE SEQUENCE [LARGE SCALE GENOMIC DNA]</scope>
    <source>
        <strain evidence="3 4">10-1-1</strain>
    </source>
</reference>
<keyword evidence="2" id="KW-0472">Membrane</keyword>
<accession>A0A1E5PPV5</accession>
<feature type="region of interest" description="Disordered" evidence="1">
    <location>
        <begin position="1"/>
        <end position="21"/>
    </location>
</feature>
<feature type="transmembrane region" description="Helical" evidence="2">
    <location>
        <begin position="111"/>
        <end position="131"/>
    </location>
</feature>
<dbReference type="EMBL" id="MEHK01000001">
    <property type="protein sequence ID" value="OEJ31584.1"/>
    <property type="molecule type" value="Genomic_DNA"/>
</dbReference>
<evidence type="ECO:0000256" key="2">
    <source>
        <dbReference type="SAM" id="Phobius"/>
    </source>
</evidence>
<dbReference type="STRING" id="36818.BGK67_09735"/>
<evidence type="ECO:0008006" key="5">
    <source>
        <dbReference type="Google" id="ProtNLM"/>
    </source>
</evidence>